<gene>
    <name evidence="3" type="ORF">JOF54_003385</name>
</gene>
<evidence type="ECO:0000256" key="1">
    <source>
        <dbReference type="SAM" id="Phobius"/>
    </source>
</evidence>
<dbReference type="InterPro" id="IPR036259">
    <property type="entry name" value="MFS_trans_sf"/>
</dbReference>
<organism evidence="3 4">
    <name type="scientific">Microlunatus capsulatus</name>
    <dbReference type="NCBI Taxonomy" id="99117"/>
    <lineage>
        <taxon>Bacteria</taxon>
        <taxon>Bacillati</taxon>
        <taxon>Actinomycetota</taxon>
        <taxon>Actinomycetes</taxon>
        <taxon>Propionibacteriales</taxon>
        <taxon>Propionibacteriaceae</taxon>
        <taxon>Microlunatus</taxon>
    </lineage>
</organism>
<dbReference type="CDD" id="cd03506">
    <property type="entry name" value="Delta6-FADS-like"/>
    <property type="match status" value="1"/>
</dbReference>
<keyword evidence="4" id="KW-1185">Reference proteome</keyword>
<proteinExistence type="predicted"/>
<dbReference type="PANTHER" id="PTHR19353">
    <property type="entry name" value="FATTY ACID DESATURASE 2"/>
    <property type="match status" value="1"/>
</dbReference>
<sequence>MTTLPAVEPRPRGRAGQRYVSDFTELTRRVQAEGLMGRAYGFYWTCLGAAAVALGSLVAGMLLLGDSWLQLLLAGALGVLMAQLGFLGHEASHRQMFRSARWNDWTGRVLSGLLVGISYGWWMRKHTRHHASPNQLGKDPDIVSGAVAFSAEAVASRGTVGEWLARRQGFFYLPLLALEGLSLHVSSVRHLLDRQPVRHRWVEILFVGVRLVGYPVAVFLLLPPGMALAFIGVQVGVFGFLLGGAFTPNHVAMPIVDRGVKVDFLRRQVLMSRNITGGPLVHFLMGGLAHQVEHHLFPGMARPHLRRAAVHVRRYCAEHDIPYTENTLVGAYRHVLGYLNDVGLQGRADTFACPLAQAHRV</sequence>
<feature type="transmembrane region" description="Helical" evidence="1">
    <location>
        <begin position="41"/>
        <end position="62"/>
    </location>
</feature>
<reference evidence="3 4" key="1">
    <citation type="submission" date="2021-03" db="EMBL/GenBank/DDBJ databases">
        <title>Sequencing the genomes of 1000 actinobacteria strains.</title>
        <authorList>
            <person name="Klenk H.-P."/>
        </authorList>
    </citation>
    <scope>NUCLEOTIDE SEQUENCE [LARGE SCALE GENOMIC DNA]</scope>
    <source>
        <strain evidence="3 4">DSM 12936</strain>
    </source>
</reference>
<name>A0ABS4ZBM3_9ACTN</name>
<feature type="transmembrane region" description="Helical" evidence="1">
    <location>
        <begin position="68"/>
        <end position="87"/>
    </location>
</feature>
<keyword evidence="1" id="KW-0472">Membrane</keyword>
<feature type="transmembrane region" description="Helical" evidence="1">
    <location>
        <begin position="204"/>
        <end position="222"/>
    </location>
</feature>
<feature type="domain" description="Fatty acid desaturase" evidence="2">
    <location>
        <begin position="67"/>
        <end position="325"/>
    </location>
</feature>
<evidence type="ECO:0000313" key="3">
    <source>
        <dbReference type="EMBL" id="MBP2418463.1"/>
    </source>
</evidence>
<keyword evidence="1" id="KW-0812">Transmembrane</keyword>
<evidence type="ECO:0000259" key="2">
    <source>
        <dbReference type="Pfam" id="PF00487"/>
    </source>
</evidence>
<protein>
    <submittedName>
        <fullName evidence="3">Fatty acid desaturase</fullName>
    </submittedName>
</protein>
<dbReference type="SUPFAM" id="SSF103473">
    <property type="entry name" value="MFS general substrate transporter"/>
    <property type="match status" value="1"/>
</dbReference>
<accession>A0ABS4ZBM3</accession>
<dbReference type="InterPro" id="IPR005804">
    <property type="entry name" value="FA_desaturase_dom"/>
</dbReference>
<dbReference type="Proteomes" id="UP000758168">
    <property type="component" value="Unassembled WGS sequence"/>
</dbReference>
<dbReference type="PIRSF" id="PIRSF015921">
    <property type="entry name" value="FA_sphinglp_des"/>
    <property type="match status" value="1"/>
</dbReference>
<dbReference type="InterPro" id="IPR012171">
    <property type="entry name" value="Fatty_acid_desaturase"/>
</dbReference>
<evidence type="ECO:0000313" key="4">
    <source>
        <dbReference type="Proteomes" id="UP000758168"/>
    </source>
</evidence>
<dbReference type="RefSeq" id="WP_210057972.1">
    <property type="nucleotide sequence ID" value="NZ_BAAAMH010000002.1"/>
</dbReference>
<keyword evidence="1" id="KW-1133">Transmembrane helix</keyword>
<comment type="caution">
    <text evidence="3">The sequence shown here is derived from an EMBL/GenBank/DDBJ whole genome shotgun (WGS) entry which is preliminary data.</text>
</comment>
<dbReference type="EMBL" id="JAGIOB010000001">
    <property type="protein sequence ID" value="MBP2418463.1"/>
    <property type="molecule type" value="Genomic_DNA"/>
</dbReference>
<dbReference type="PANTHER" id="PTHR19353:SF19">
    <property type="entry name" value="DELTA(5) FATTY ACID DESATURASE C-RELATED"/>
    <property type="match status" value="1"/>
</dbReference>
<feature type="transmembrane region" description="Helical" evidence="1">
    <location>
        <begin position="228"/>
        <end position="246"/>
    </location>
</feature>
<dbReference type="Pfam" id="PF00487">
    <property type="entry name" value="FA_desaturase"/>
    <property type="match status" value="1"/>
</dbReference>